<dbReference type="PROSITE" id="PS51918">
    <property type="entry name" value="RADICAL_SAM"/>
    <property type="match status" value="1"/>
</dbReference>
<evidence type="ECO:0000313" key="5">
    <source>
        <dbReference type="EMBL" id="NFV81457.1"/>
    </source>
</evidence>
<evidence type="ECO:0000256" key="3">
    <source>
        <dbReference type="ARBA" id="ARBA00023014"/>
    </source>
</evidence>
<accession>A0A7C9QVI1</accession>
<organism evidence="5 6">
    <name type="scientific">Magnetospirillum aberrantis SpK</name>
    <dbReference type="NCBI Taxonomy" id="908842"/>
    <lineage>
        <taxon>Bacteria</taxon>
        <taxon>Pseudomonadati</taxon>
        <taxon>Pseudomonadota</taxon>
        <taxon>Alphaproteobacteria</taxon>
        <taxon>Rhodospirillales</taxon>
        <taxon>Rhodospirillaceae</taxon>
        <taxon>Magnetospirillum</taxon>
    </lineage>
</organism>
<comment type="caution">
    <text evidence="5">The sequence shown here is derived from an EMBL/GenBank/DDBJ whole genome shotgun (WGS) entry which is preliminary data.</text>
</comment>
<dbReference type="Pfam" id="PF04055">
    <property type="entry name" value="Radical_SAM"/>
    <property type="match status" value="1"/>
</dbReference>
<gene>
    <name evidence="5" type="ORF">G4223_15195</name>
</gene>
<dbReference type="PANTHER" id="PTHR43432">
    <property type="entry name" value="SLR0285 PROTEIN"/>
    <property type="match status" value="1"/>
</dbReference>
<dbReference type="SMART" id="SM00729">
    <property type="entry name" value="Elp3"/>
    <property type="match status" value="1"/>
</dbReference>
<dbReference type="SFLD" id="SFLDG01084">
    <property type="entry name" value="Uncharacterised_Radical_SAM_Su"/>
    <property type="match status" value="1"/>
</dbReference>
<dbReference type="AlphaFoldDB" id="A0A7C9QVI1"/>
<name>A0A7C9QVI1_9PROT</name>
<feature type="domain" description="Radical SAM core" evidence="4">
    <location>
        <begin position="59"/>
        <end position="296"/>
    </location>
</feature>
<keyword evidence="3" id="KW-0411">Iron-sulfur</keyword>
<reference evidence="5 6" key="1">
    <citation type="submission" date="2020-02" db="EMBL/GenBank/DDBJ databases">
        <authorList>
            <person name="Dziuba M."/>
            <person name="Kuznetsov B."/>
            <person name="Mardanov A."/>
            <person name="Ravin N."/>
            <person name="Grouzdev D."/>
        </authorList>
    </citation>
    <scope>NUCLEOTIDE SEQUENCE [LARGE SCALE GENOMIC DNA]</scope>
    <source>
        <strain evidence="5 6">SpK</strain>
    </source>
</reference>
<dbReference type="PANTHER" id="PTHR43432:SF3">
    <property type="entry name" value="SLR0285 PROTEIN"/>
    <property type="match status" value="1"/>
</dbReference>
<protein>
    <submittedName>
        <fullName evidence="5">PA0069 family radical SAM protein</fullName>
    </submittedName>
</protein>
<evidence type="ECO:0000256" key="1">
    <source>
        <dbReference type="ARBA" id="ARBA00022723"/>
    </source>
</evidence>
<evidence type="ECO:0000256" key="2">
    <source>
        <dbReference type="ARBA" id="ARBA00023004"/>
    </source>
</evidence>
<dbReference type="InterPro" id="IPR007197">
    <property type="entry name" value="rSAM"/>
</dbReference>
<dbReference type="GO" id="GO:0046872">
    <property type="term" value="F:metal ion binding"/>
    <property type="evidence" value="ECO:0007669"/>
    <property type="project" value="UniProtKB-KW"/>
</dbReference>
<dbReference type="SFLD" id="SFLDS00029">
    <property type="entry name" value="Radical_SAM"/>
    <property type="match status" value="1"/>
</dbReference>
<keyword evidence="6" id="KW-1185">Reference proteome</keyword>
<dbReference type="CDD" id="cd01335">
    <property type="entry name" value="Radical_SAM"/>
    <property type="match status" value="1"/>
</dbReference>
<dbReference type="InterPro" id="IPR058240">
    <property type="entry name" value="rSAM_sf"/>
</dbReference>
<keyword evidence="2" id="KW-0408">Iron</keyword>
<proteinExistence type="predicted"/>
<dbReference type="InterPro" id="IPR006638">
    <property type="entry name" value="Elp3/MiaA/NifB-like_rSAM"/>
</dbReference>
<dbReference type="NCBIfam" id="NF033668">
    <property type="entry name" value="rSAM_PA0069"/>
    <property type="match status" value="1"/>
</dbReference>
<dbReference type="EMBL" id="JAAIYP010000040">
    <property type="protein sequence ID" value="NFV81457.1"/>
    <property type="molecule type" value="Genomic_DNA"/>
</dbReference>
<dbReference type="GO" id="GO:0051536">
    <property type="term" value="F:iron-sulfur cluster binding"/>
    <property type="evidence" value="ECO:0007669"/>
    <property type="project" value="UniProtKB-KW"/>
</dbReference>
<dbReference type="InterPro" id="IPR040086">
    <property type="entry name" value="MJ0683-like"/>
</dbReference>
<dbReference type="RefSeq" id="WP_163681534.1">
    <property type="nucleotide sequence ID" value="NZ_JAAIYP010000040.1"/>
</dbReference>
<keyword evidence="1" id="KW-0479">Metal-binding</keyword>
<sequence length="355" mass="38836">MTKPVSHRGALANPPNRYDRLAGEACDDGWDLGEDETATPRIEVAVDSTRTIITRNKSPDVPFGRSINPYRGCEHGCIYCYARPTHAYLGLSPGLDFETRLLAKPDAARLLERELSHPRYRPAVIAIGTNTDPYQPVERSRRIMRQCLEVLAAFNHPVMITTKGALVTRDLDILGPMAARGLAAVNVSVTTLDRDLCRLLEPRAALPRVRLDAIRQLAGAGIPVTVMAAPMIPALTDHELEAILAAAREAGASAAVTLLLRLPGEVADLFRQWLETHVPGRAAHVLGLLGQARGGQVNDSRWRSRFTGEGPLAALLSRRFHLACQRLGLRAARGVELDCRQFRPPPRAGDQLALF</sequence>
<evidence type="ECO:0000313" key="6">
    <source>
        <dbReference type="Proteomes" id="UP000480684"/>
    </source>
</evidence>
<dbReference type="SUPFAM" id="SSF102114">
    <property type="entry name" value="Radical SAM enzymes"/>
    <property type="match status" value="1"/>
</dbReference>
<dbReference type="GO" id="GO:0003824">
    <property type="term" value="F:catalytic activity"/>
    <property type="evidence" value="ECO:0007669"/>
    <property type="project" value="InterPro"/>
</dbReference>
<evidence type="ECO:0000259" key="4">
    <source>
        <dbReference type="PROSITE" id="PS51918"/>
    </source>
</evidence>
<dbReference type="Proteomes" id="UP000480684">
    <property type="component" value="Unassembled WGS sequence"/>
</dbReference>
<dbReference type="Gene3D" id="3.80.30.30">
    <property type="match status" value="1"/>
</dbReference>